<evidence type="ECO:0000256" key="2">
    <source>
        <dbReference type="ARBA" id="ARBA00022553"/>
    </source>
</evidence>
<dbReference type="GO" id="GO:0009055">
    <property type="term" value="F:electron transfer activity"/>
    <property type="evidence" value="ECO:0007669"/>
    <property type="project" value="InterPro"/>
</dbReference>
<keyword evidence="6 7" id="KW-1133">Transmembrane helix</keyword>
<dbReference type="InterPro" id="IPR010209">
    <property type="entry name" value="Ion_transpt_RnfG/RsxG"/>
</dbReference>
<evidence type="ECO:0000256" key="6">
    <source>
        <dbReference type="HAMAP-Rule" id="MF_00479"/>
    </source>
</evidence>
<keyword evidence="6 7" id="KW-0472">Membrane</keyword>
<dbReference type="AlphaFoldDB" id="A0AAW7XKN2"/>
<evidence type="ECO:0000256" key="4">
    <source>
        <dbReference type="ARBA" id="ARBA00022643"/>
    </source>
</evidence>
<keyword evidence="6 7" id="KW-0812">Transmembrane</keyword>
<protein>
    <recommendedName>
        <fullName evidence="6">Ion-translocating oxidoreductase complex subunit G</fullName>
        <ecNumber evidence="6">7.-.-.-</ecNumber>
    </recommendedName>
    <alternativeName>
        <fullName evidence="6">Rnf electron transport complex subunit G</fullName>
    </alternativeName>
</protein>
<evidence type="ECO:0000256" key="5">
    <source>
        <dbReference type="ARBA" id="ARBA00022982"/>
    </source>
</evidence>
<dbReference type="HAMAP" id="MF_00479">
    <property type="entry name" value="RsxG_RnfG"/>
    <property type="match status" value="1"/>
</dbReference>
<dbReference type="GO" id="GO:0005886">
    <property type="term" value="C:plasma membrane"/>
    <property type="evidence" value="ECO:0007669"/>
    <property type="project" value="UniProtKB-SubCell"/>
</dbReference>
<dbReference type="RefSeq" id="WP_303551400.1">
    <property type="nucleotide sequence ID" value="NZ_JAUOPG010000009.1"/>
</dbReference>
<comment type="function">
    <text evidence="6">Part of a membrane-bound complex that couples electron transfer with translocation of ions across the membrane.</text>
</comment>
<evidence type="ECO:0000256" key="7">
    <source>
        <dbReference type="SAM" id="Phobius"/>
    </source>
</evidence>
<feature type="domain" description="FMN-binding" evidence="8">
    <location>
        <begin position="101"/>
        <end position="193"/>
    </location>
</feature>
<dbReference type="Pfam" id="PF04205">
    <property type="entry name" value="FMN_bind"/>
    <property type="match status" value="1"/>
</dbReference>
<keyword evidence="5 6" id="KW-0249">Electron transport</keyword>
<dbReference type="PANTHER" id="PTHR36118:SF1">
    <property type="entry name" value="ION-TRANSLOCATING OXIDOREDUCTASE COMPLEX SUBUNIT G"/>
    <property type="match status" value="1"/>
</dbReference>
<name>A0AAW7XKN2_9GAMM</name>
<evidence type="ECO:0000256" key="3">
    <source>
        <dbReference type="ARBA" id="ARBA00022630"/>
    </source>
</evidence>
<keyword evidence="4 6" id="KW-0288">FMN</keyword>
<evidence type="ECO:0000256" key="1">
    <source>
        <dbReference type="ARBA" id="ARBA00022448"/>
    </source>
</evidence>
<dbReference type="GO" id="GO:0022900">
    <property type="term" value="P:electron transport chain"/>
    <property type="evidence" value="ECO:0007669"/>
    <property type="project" value="UniProtKB-UniRule"/>
</dbReference>
<evidence type="ECO:0000313" key="9">
    <source>
        <dbReference type="EMBL" id="MDO6454625.1"/>
    </source>
</evidence>
<keyword evidence="3 6" id="KW-0285">Flavoprotein</keyword>
<dbReference type="NCBIfam" id="NF002519">
    <property type="entry name" value="PRK01908.1"/>
    <property type="match status" value="1"/>
</dbReference>
<dbReference type="EMBL" id="JAUOPG010000009">
    <property type="protein sequence ID" value="MDO6454625.1"/>
    <property type="molecule type" value="Genomic_DNA"/>
</dbReference>
<proteinExistence type="inferred from homology"/>
<comment type="similarity">
    <text evidence="6">Belongs to the RnfG family.</text>
</comment>
<keyword evidence="6" id="KW-1278">Translocase</keyword>
<dbReference type="PANTHER" id="PTHR36118">
    <property type="entry name" value="ION-TRANSLOCATING OXIDOREDUCTASE COMPLEX SUBUNIT G"/>
    <property type="match status" value="1"/>
</dbReference>
<dbReference type="Proteomes" id="UP001169862">
    <property type="component" value="Unassembled WGS sequence"/>
</dbReference>
<comment type="subcellular location">
    <subcellularLocation>
        <location evidence="6">Cell inner membrane</location>
        <topology evidence="6">Single-pass membrane protein</topology>
    </subcellularLocation>
</comment>
<keyword evidence="2 6" id="KW-0597">Phosphoprotein</keyword>
<evidence type="ECO:0000259" key="8">
    <source>
        <dbReference type="SMART" id="SM00900"/>
    </source>
</evidence>
<comment type="caution">
    <text evidence="9">The sequence shown here is derived from an EMBL/GenBank/DDBJ whole genome shotgun (WGS) entry which is preliminary data.</text>
</comment>
<dbReference type="NCBIfam" id="TIGR01947">
    <property type="entry name" value="rnfG"/>
    <property type="match status" value="1"/>
</dbReference>
<keyword evidence="6" id="KW-1003">Cell membrane</keyword>
<reference evidence="9" key="1">
    <citation type="submission" date="2023-07" db="EMBL/GenBank/DDBJ databases">
        <title>Genome content predicts the carbon catabolic preferences of heterotrophic bacteria.</title>
        <authorList>
            <person name="Gralka M."/>
        </authorList>
    </citation>
    <scope>NUCLEOTIDE SEQUENCE</scope>
    <source>
        <strain evidence="9">I2M16</strain>
    </source>
</reference>
<gene>
    <name evidence="9" type="primary">rsxG</name>
    <name evidence="6" type="synonym">rnfG</name>
    <name evidence="9" type="ORF">Q4490_13705</name>
</gene>
<dbReference type="PIRSF" id="PIRSF006091">
    <property type="entry name" value="E_trnsport_RnfG"/>
    <property type="match status" value="1"/>
</dbReference>
<keyword evidence="6" id="KW-0997">Cell inner membrane</keyword>
<sequence length="218" mass="23185">MELIASLRKNTLGISIFAIVTAGLIAVTQVLTKDTITENRRQEEASALYQIIPQANIDNDLLSSKIHIPAPELGYDNAGVYQALKDGKVTAVILPVIAPDGYSGNINLIVGVNADASVAGVRVLAHQETPGLGDKIDLKKSPWILSFNGKQFTGAIDSEWAVKKDGGQFDQFTGATITPRAVVSAVGRALQFFELNRDELLTPTTGSTATPAPREDAS</sequence>
<comment type="cofactor">
    <cofactor evidence="6">
        <name>FMN</name>
        <dbReference type="ChEBI" id="CHEBI:58210"/>
    </cofactor>
</comment>
<feature type="transmembrane region" description="Helical" evidence="7">
    <location>
        <begin position="12"/>
        <end position="31"/>
    </location>
</feature>
<dbReference type="GO" id="GO:0010181">
    <property type="term" value="F:FMN binding"/>
    <property type="evidence" value="ECO:0007669"/>
    <property type="project" value="InterPro"/>
</dbReference>
<dbReference type="InterPro" id="IPR007329">
    <property type="entry name" value="FMN-bd"/>
</dbReference>
<keyword evidence="1 6" id="KW-0813">Transport</keyword>
<dbReference type="SMART" id="SM00900">
    <property type="entry name" value="FMN_bind"/>
    <property type="match status" value="1"/>
</dbReference>
<comment type="subunit">
    <text evidence="6">The complex is composed of six subunits: RnfA, RnfB, RnfC, RnfD, RnfE and RnfG.</text>
</comment>
<feature type="modified residue" description="FMN phosphoryl threonine" evidence="6">
    <location>
        <position position="176"/>
    </location>
</feature>
<organism evidence="9 10">
    <name type="scientific">Neptunomonas phycophila</name>
    <dbReference type="NCBI Taxonomy" id="1572645"/>
    <lineage>
        <taxon>Bacteria</taxon>
        <taxon>Pseudomonadati</taxon>
        <taxon>Pseudomonadota</taxon>
        <taxon>Gammaproteobacteria</taxon>
        <taxon>Oceanospirillales</taxon>
        <taxon>Oceanospirillaceae</taxon>
        <taxon>Neptunomonas</taxon>
    </lineage>
</organism>
<accession>A0AAW7XKN2</accession>
<dbReference type="EC" id="7.-.-.-" evidence="6"/>
<evidence type="ECO:0000313" key="10">
    <source>
        <dbReference type="Proteomes" id="UP001169862"/>
    </source>
</evidence>